<accession>A0A820QXP9</accession>
<dbReference type="EMBL" id="CAJOBB010028166">
    <property type="protein sequence ID" value="CAF4428056.1"/>
    <property type="molecule type" value="Genomic_DNA"/>
</dbReference>
<name>A0A820QXP9_9BILA</name>
<evidence type="ECO:0000313" key="2">
    <source>
        <dbReference type="Proteomes" id="UP000663868"/>
    </source>
</evidence>
<dbReference type="Proteomes" id="UP000663868">
    <property type="component" value="Unassembled WGS sequence"/>
</dbReference>
<sequence length="65" mass="7707">ESSPLILVSLELCKQLNTYLALNKINHERILKFSEMIPLLIRIVFKRLRFTSLYSNETFIRVLIN</sequence>
<organism evidence="1 2">
    <name type="scientific">Adineta steineri</name>
    <dbReference type="NCBI Taxonomy" id="433720"/>
    <lineage>
        <taxon>Eukaryota</taxon>
        <taxon>Metazoa</taxon>
        <taxon>Spiralia</taxon>
        <taxon>Gnathifera</taxon>
        <taxon>Rotifera</taxon>
        <taxon>Eurotatoria</taxon>
        <taxon>Bdelloidea</taxon>
        <taxon>Adinetida</taxon>
        <taxon>Adinetidae</taxon>
        <taxon>Adineta</taxon>
    </lineage>
</organism>
<reference evidence="1" key="1">
    <citation type="submission" date="2021-02" db="EMBL/GenBank/DDBJ databases">
        <authorList>
            <person name="Nowell W R."/>
        </authorList>
    </citation>
    <scope>NUCLEOTIDE SEQUENCE</scope>
</reference>
<evidence type="ECO:0000313" key="1">
    <source>
        <dbReference type="EMBL" id="CAF4428056.1"/>
    </source>
</evidence>
<protein>
    <submittedName>
        <fullName evidence="1">Uncharacterized protein</fullName>
    </submittedName>
</protein>
<proteinExistence type="predicted"/>
<dbReference type="AlphaFoldDB" id="A0A820QXP9"/>
<feature type="non-terminal residue" evidence="1">
    <location>
        <position position="1"/>
    </location>
</feature>
<comment type="caution">
    <text evidence="1">The sequence shown here is derived from an EMBL/GenBank/DDBJ whole genome shotgun (WGS) entry which is preliminary data.</text>
</comment>
<gene>
    <name evidence="1" type="ORF">KXQ929_LOCUS52613</name>
</gene>